<dbReference type="Pfam" id="PF04082">
    <property type="entry name" value="Fungal_trans"/>
    <property type="match status" value="1"/>
</dbReference>
<keyword evidence="1" id="KW-0539">Nucleus</keyword>
<evidence type="ECO:0000259" key="2">
    <source>
        <dbReference type="Pfam" id="PF04082"/>
    </source>
</evidence>
<gene>
    <name evidence="3" type="ORF">UCDDA912_g03692</name>
</gene>
<name>A0A0G2FQQ6_9PEZI</name>
<dbReference type="GO" id="GO:0008270">
    <property type="term" value="F:zinc ion binding"/>
    <property type="evidence" value="ECO:0007669"/>
    <property type="project" value="InterPro"/>
</dbReference>
<proteinExistence type="predicted"/>
<sequence>MRATSVFLERLIAYETCEYRANEGETRAVALKRRGKTAEEELAQMHQLFDFIHNRTEPDAWEIFKRLRLSKDPLAVLQSVRDADLVLPNPSLVAAAGGLSDPRIRKLDDDARDNSPIHVPARPWTAVAGDGLVSELVCGLFAWDAYPFPFFQPDALLADMRRMDPRAAQYCSPFLINAICAFRALISTRARAIGTILRCNMAERFTDEAKKLFELECGRASLPSVFGLYILFFVSAMMGKDRAGLMYRYMHMLKQLRLDRRFDKLDETQPDHALERDVISRALWGLFITESIISFVYLQPSLLAPPTVPRPFPGIAEMHSQGHSFHNVDVLGRVFDPLTSHPPPLVPASFDAQCHLSEMLHEIMVYNQKALARDEIGSLDDVENRSPQTAYVRLFVNEVAYGLVRPLPHDTRFGDRGSVTDLLLQHCRNDLEVSETYTRFWSPELSGYFSNGLYNTIITLASLLHEPRSHDLFARACGLERNASRHFALVKFILKGIHALVLSLGQDIPPAAKWCFENLEFNGDDLKDVPVSYALPLHEQMRKSLLTIGAESDGVDDREMGVQMGALISRWNGMSMSS</sequence>
<dbReference type="InterPro" id="IPR007219">
    <property type="entry name" value="XnlR_reg_dom"/>
</dbReference>
<comment type="caution">
    <text evidence="3">The sequence shown here is derived from an EMBL/GenBank/DDBJ whole genome shotgun (WGS) entry which is preliminary data.</text>
</comment>
<organism evidence="3 4">
    <name type="scientific">Diaporthe ampelina</name>
    <dbReference type="NCBI Taxonomy" id="1214573"/>
    <lineage>
        <taxon>Eukaryota</taxon>
        <taxon>Fungi</taxon>
        <taxon>Dikarya</taxon>
        <taxon>Ascomycota</taxon>
        <taxon>Pezizomycotina</taxon>
        <taxon>Sordariomycetes</taxon>
        <taxon>Sordariomycetidae</taxon>
        <taxon>Diaporthales</taxon>
        <taxon>Diaporthaceae</taxon>
        <taxon>Diaporthe</taxon>
    </lineage>
</organism>
<reference evidence="3 4" key="2">
    <citation type="submission" date="2015-05" db="EMBL/GenBank/DDBJ databases">
        <authorList>
            <person name="Morales-Cruz A."/>
            <person name="Amrine K.C."/>
            <person name="Cantu D."/>
        </authorList>
    </citation>
    <scope>NUCLEOTIDE SEQUENCE [LARGE SCALE GENOMIC DNA]</scope>
    <source>
        <strain evidence="3">DA912</strain>
    </source>
</reference>
<evidence type="ECO:0000313" key="4">
    <source>
        <dbReference type="Proteomes" id="UP000034680"/>
    </source>
</evidence>
<dbReference type="AlphaFoldDB" id="A0A0G2FQQ6"/>
<evidence type="ECO:0000313" key="3">
    <source>
        <dbReference type="EMBL" id="KKY36326.1"/>
    </source>
</evidence>
<feature type="domain" description="Xylanolytic transcriptional activator regulatory" evidence="2">
    <location>
        <begin position="147"/>
        <end position="304"/>
    </location>
</feature>
<dbReference type="InterPro" id="IPR053187">
    <property type="entry name" value="Notoamide_regulator"/>
</dbReference>
<dbReference type="PANTHER" id="PTHR47256:SF3">
    <property type="entry name" value="ZN(II)2CYS6 TRANSCRIPTION FACTOR (EUROFUNG)"/>
    <property type="match status" value="1"/>
</dbReference>
<dbReference type="PANTHER" id="PTHR47256">
    <property type="entry name" value="ZN(II)2CYS6 TRANSCRIPTION FACTOR (EUROFUNG)-RELATED"/>
    <property type="match status" value="1"/>
</dbReference>
<dbReference type="OrthoDB" id="2943660at2759"/>
<protein>
    <submittedName>
        <fullName evidence="3">Putative c6 transcription</fullName>
    </submittedName>
</protein>
<dbReference type="CDD" id="cd12148">
    <property type="entry name" value="fungal_TF_MHR"/>
    <property type="match status" value="1"/>
</dbReference>
<dbReference type="Proteomes" id="UP000034680">
    <property type="component" value="Unassembled WGS sequence"/>
</dbReference>
<evidence type="ECO:0000256" key="1">
    <source>
        <dbReference type="ARBA" id="ARBA00023242"/>
    </source>
</evidence>
<dbReference type="STRING" id="1214573.A0A0G2FQQ6"/>
<dbReference type="EMBL" id="LCUC01000132">
    <property type="protein sequence ID" value="KKY36326.1"/>
    <property type="molecule type" value="Genomic_DNA"/>
</dbReference>
<reference evidence="3 4" key="1">
    <citation type="submission" date="2015-05" db="EMBL/GenBank/DDBJ databases">
        <title>Distinctive expansion of gene families associated with plant cell wall degradation and secondary metabolism in the genomes of grapevine trunk pathogens.</title>
        <authorList>
            <person name="Lawrence D.P."/>
            <person name="Travadon R."/>
            <person name="Rolshausen P.E."/>
            <person name="Baumgartner K."/>
        </authorList>
    </citation>
    <scope>NUCLEOTIDE SEQUENCE [LARGE SCALE GENOMIC DNA]</scope>
    <source>
        <strain evidence="3">DA912</strain>
    </source>
</reference>
<dbReference type="GO" id="GO:0003677">
    <property type="term" value="F:DNA binding"/>
    <property type="evidence" value="ECO:0007669"/>
    <property type="project" value="InterPro"/>
</dbReference>
<accession>A0A0G2FQQ6</accession>
<dbReference type="GO" id="GO:0006351">
    <property type="term" value="P:DNA-templated transcription"/>
    <property type="evidence" value="ECO:0007669"/>
    <property type="project" value="InterPro"/>
</dbReference>
<keyword evidence="4" id="KW-1185">Reference proteome</keyword>